<evidence type="ECO:0008006" key="4">
    <source>
        <dbReference type="Google" id="ProtNLM"/>
    </source>
</evidence>
<protein>
    <recommendedName>
        <fullName evidence="4">Tetratricopeptide repeat protein</fullName>
    </recommendedName>
</protein>
<dbReference type="PROSITE" id="PS50005">
    <property type="entry name" value="TPR"/>
    <property type="match status" value="1"/>
</dbReference>
<sequence length="334" mass="38519">MKKIIITLCCVTTLLTCETKKEYTLDKDVLASFGAKHRDDHLTQIKYFKEQVAKDSTDVNSYVGIAERNIIIFAYGFMSRAQTIPEAHSALKKAYELDSLHSRVQEISGVLNFMDSNWEASEKAFKKSLEIDPSNLSARHWYTLYLMATKRIEEGVAQSDKVYEMDEKGDFLIGRASIFYFLEEYEKMKPLMYKSLEKDSLSPWTLDWLGMAYNGLEEHDESLETYFKAFELSDGTVEVGGGLGHALGEAGEYKLGKEMADYYAEAAKTHYLPACQRAFIHLGIGENDEAMTLLEQAYEEKSWFLLFMQIEHWYDPIRNTERFKALEKKMNFPK</sequence>
<accession>A0ABT7ZX00</accession>
<organism evidence="2 3">
    <name type="scientific">Winogradskyella bathintestinalis</name>
    <dbReference type="NCBI Taxonomy" id="3035208"/>
    <lineage>
        <taxon>Bacteria</taxon>
        <taxon>Pseudomonadati</taxon>
        <taxon>Bacteroidota</taxon>
        <taxon>Flavobacteriia</taxon>
        <taxon>Flavobacteriales</taxon>
        <taxon>Flavobacteriaceae</taxon>
        <taxon>Winogradskyella</taxon>
    </lineage>
</organism>
<gene>
    <name evidence="2" type="ORF">QMA06_12440</name>
</gene>
<dbReference type="InterPro" id="IPR019734">
    <property type="entry name" value="TPR_rpt"/>
</dbReference>
<keyword evidence="3" id="KW-1185">Reference proteome</keyword>
<evidence type="ECO:0000313" key="2">
    <source>
        <dbReference type="EMBL" id="MDN3493531.1"/>
    </source>
</evidence>
<evidence type="ECO:0000256" key="1">
    <source>
        <dbReference type="PROSITE-ProRule" id="PRU00339"/>
    </source>
</evidence>
<name>A0ABT7ZX00_9FLAO</name>
<dbReference type="InterPro" id="IPR011990">
    <property type="entry name" value="TPR-like_helical_dom_sf"/>
</dbReference>
<keyword evidence="1" id="KW-0802">TPR repeat</keyword>
<reference evidence="2 3" key="1">
    <citation type="journal article" date="2023" name="Int. J. Syst. Evol. Microbiol.">
        <title>Winogradskyella bathintestinalis sp. nov., isolated from the intestine of the deep-sea loosejaw dragonfish, Malacosteus niger.</title>
        <authorList>
            <person name="Uniacke-Lowe S."/>
            <person name="Johnson C.N."/>
            <person name="Stanton C."/>
            <person name="Hill C."/>
            <person name="Ross P."/>
        </authorList>
    </citation>
    <scope>NUCLEOTIDE SEQUENCE [LARGE SCALE GENOMIC DNA]</scope>
    <source>
        <strain evidence="2 3">APC 3343</strain>
    </source>
</reference>
<dbReference type="EMBL" id="JASDDK010000004">
    <property type="protein sequence ID" value="MDN3493531.1"/>
    <property type="molecule type" value="Genomic_DNA"/>
</dbReference>
<proteinExistence type="predicted"/>
<dbReference type="Proteomes" id="UP001231197">
    <property type="component" value="Unassembled WGS sequence"/>
</dbReference>
<comment type="caution">
    <text evidence="2">The sequence shown here is derived from an EMBL/GenBank/DDBJ whole genome shotgun (WGS) entry which is preliminary data.</text>
</comment>
<dbReference type="SUPFAM" id="SSF48452">
    <property type="entry name" value="TPR-like"/>
    <property type="match status" value="1"/>
</dbReference>
<evidence type="ECO:0000313" key="3">
    <source>
        <dbReference type="Proteomes" id="UP001231197"/>
    </source>
</evidence>
<feature type="repeat" description="TPR" evidence="1">
    <location>
        <begin position="102"/>
        <end position="135"/>
    </location>
</feature>
<dbReference type="Gene3D" id="1.25.40.10">
    <property type="entry name" value="Tetratricopeptide repeat domain"/>
    <property type="match status" value="1"/>
</dbReference>
<dbReference type="RefSeq" id="WP_290207192.1">
    <property type="nucleotide sequence ID" value="NZ_JASDDK010000004.1"/>
</dbReference>